<evidence type="ECO:0000313" key="3">
    <source>
        <dbReference type="Proteomes" id="UP000244224"/>
    </source>
</evidence>
<dbReference type="OrthoDB" id="7361228at2"/>
<dbReference type="EMBL" id="QBKP01000002">
    <property type="protein sequence ID" value="PTX52500.1"/>
    <property type="molecule type" value="Genomic_DNA"/>
</dbReference>
<reference evidence="2 3" key="1">
    <citation type="submission" date="2018-04" db="EMBL/GenBank/DDBJ databases">
        <title>Genomic Encyclopedia of Archaeal and Bacterial Type Strains, Phase II (KMG-II): from individual species to whole genera.</title>
        <authorList>
            <person name="Goeker M."/>
        </authorList>
    </citation>
    <scope>NUCLEOTIDE SEQUENCE [LARGE SCALE GENOMIC DNA]</scope>
    <source>
        <strain evidence="2 3">DSM 21823</strain>
    </source>
</reference>
<organism evidence="2 3">
    <name type="scientific">Gemmobacter caeni</name>
    <dbReference type="NCBI Taxonomy" id="589035"/>
    <lineage>
        <taxon>Bacteria</taxon>
        <taxon>Pseudomonadati</taxon>
        <taxon>Pseudomonadota</taxon>
        <taxon>Alphaproteobacteria</taxon>
        <taxon>Rhodobacterales</taxon>
        <taxon>Paracoccaceae</taxon>
        <taxon>Gemmobacter</taxon>
    </lineage>
</organism>
<evidence type="ECO:0008006" key="4">
    <source>
        <dbReference type="Google" id="ProtNLM"/>
    </source>
</evidence>
<name>A0A2T6B8U1_9RHOB</name>
<feature type="region of interest" description="Disordered" evidence="1">
    <location>
        <begin position="1"/>
        <end position="32"/>
    </location>
</feature>
<gene>
    <name evidence="2" type="ORF">C8N34_102280</name>
</gene>
<keyword evidence="3" id="KW-1185">Reference proteome</keyword>
<comment type="caution">
    <text evidence="2">The sequence shown here is derived from an EMBL/GenBank/DDBJ whole genome shotgun (WGS) entry which is preliminary data.</text>
</comment>
<evidence type="ECO:0000256" key="1">
    <source>
        <dbReference type="SAM" id="MobiDB-lite"/>
    </source>
</evidence>
<evidence type="ECO:0000313" key="2">
    <source>
        <dbReference type="EMBL" id="PTX52500.1"/>
    </source>
</evidence>
<dbReference type="AlphaFoldDB" id="A0A2T6B8U1"/>
<sequence>MTLSTNRHLSGKTGETDPADQEDEARIRTGPWSEEDIETLIEMWHLRHSNADIADVLDRAENAVAIKASRLSLPQRRELEQAKGAKIRKCLRCATSFHSHGAGNRICDTCKSSHEWRSGGSDYYHVLSGR</sequence>
<accession>A0A2T6B8U1</accession>
<dbReference type="Proteomes" id="UP000244224">
    <property type="component" value="Unassembled WGS sequence"/>
</dbReference>
<proteinExistence type="predicted"/>
<protein>
    <recommendedName>
        <fullName evidence="4">GcrA cell cycle regulator</fullName>
    </recommendedName>
</protein>
<dbReference type="RefSeq" id="WP_108127919.1">
    <property type="nucleotide sequence ID" value="NZ_QBKP01000002.1"/>
</dbReference>